<dbReference type="GO" id="GO:0032259">
    <property type="term" value="P:methylation"/>
    <property type="evidence" value="ECO:0007669"/>
    <property type="project" value="UniProtKB-KW"/>
</dbReference>
<dbReference type="PANTHER" id="PTHR45833">
    <property type="entry name" value="METHIONINE SYNTHASE"/>
    <property type="match status" value="1"/>
</dbReference>
<evidence type="ECO:0000256" key="3">
    <source>
        <dbReference type="ARBA" id="ARBA00022679"/>
    </source>
</evidence>
<keyword evidence="2 5" id="KW-0489">Methyltransferase</keyword>
<keyword evidence="3 5" id="KW-0808">Transferase</keyword>
<evidence type="ECO:0000256" key="2">
    <source>
        <dbReference type="ARBA" id="ARBA00022603"/>
    </source>
</evidence>
<dbReference type="EC" id="2.1.1.13" evidence="5"/>
<sequence length="290" mass="31495">MAIPGLTIIGESINDSVPSTKALFDAGDLDGIVALARSQAEGGAAYIDVNIGSRSPELMAEVVRRIQEAIDKPLSIDTPDPQIARAGLEAYSIERAKGAKPILNSITVSREEMWRLYEIRPFKPILLATEVLLDGRPQPARTAEQTYQAAKYLVDLARKYCPGIGNDDLIIDPGIVPIASDTEGNLKRLLGAMKLIHEDPDLAGVHMSVGLSNFTVMLPSKRKDGSPVKSALESAFLTKAMPLGLDMIIGSVKRKYELLPEDHPAMRCLEAVLQADGFDAIMAVRRFYAE</sequence>
<dbReference type="GO" id="GO:0042558">
    <property type="term" value="P:pteridine-containing compound metabolic process"/>
    <property type="evidence" value="ECO:0007669"/>
    <property type="project" value="InterPro"/>
</dbReference>
<dbReference type="InterPro" id="IPR000489">
    <property type="entry name" value="Pterin-binding_dom"/>
</dbReference>
<evidence type="ECO:0000259" key="4">
    <source>
        <dbReference type="PROSITE" id="PS50972"/>
    </source>
</evidence>
<dbReference type="AlphaFoldDB" id="A0A286RK45"/>
<feature type="domain" description="Pterin-binding" evidence="4">
    <location>
        <begin position="6"/>
        <end position="260"/>
    </location>
</feature>
<evidence type="ECO:0000313" key="6">
    <source>
        <dbReference type="Proteomes" id="UP000215086"/>
    </source>
</evidence>
<dbReference type="PROSITE" id="PS50972">
    <property type="entry name" value="PTERIN_BINDING"/>
    <property type="match status" value="1"/>
</dbReference>
<proteinExistence type="inferred from homology"/>
<dbReference type="RefSeq" id="WP_095416122.1">
    <property type="nucleotide sequence ID" value="NZ_CP018477.1"/>
</dbReference>
<keyword evidence="6" id="KW-1185">Reference proteome</keyword>
<comment type="similarity">
    <text evidence="1">Belongs to the vitamin-B12 dependent methionine synthase family.</text>
</comment>
<protein>
    <submittedName>
        <fullName evidence="5">5-methyltetrahydrofolate--homocysteine methyltransferase</fullName>
        <ecNumber evidence="5">2.1.1.13</ecNumber>
    </submittedName>
</protein>
<dbReference type="InterPro" id="IPR050554">
    <property type="entry name" value="Met_Synthase/Corrinoid"/>
</dbReference>
<dbReference type="GO" id="GO:0008705">
    <property type="term" value="F:methionine synthase activity"/>
    <property type="evidence" value="ECO:0007669"/>
    <property type="project" value="UniProtKB-EC"/>
</dbReference>
<organism evidence="5 6">
    <name type="scientific">Thermogutta terrifontis</name>
    <dbReference type="NCBI Taxonomy" id="1331910"/>
    <lineage>
        <taxon>Bacteria</taxon>
        <taxon>Pseudomonadati</taxon>
        <taxon>Planctomycetota</taxon>
        <taxon>Planctomycetia</taxon>
        <taxon>Pirellulales</taxon>
        <taxon>Thermoguttaceae</taxon>
        <taxon>Thermogutta</taxon>
    </lineage>
</organism>
<reference evidence="5 6" key="1">
    <citation type="journal article" name="Front. Microbiol.">
        <title>Sugar Metabolism of the First Thermophilic Planctomycete Thermogutta terrifontis: Comparative Genomic and Transcriptomic Approaches.</title>
        <authorList>
            <person name="Elcheninov A.G."/>
            <person name="Menzel P."/>
            <person name="Gudbergsdottir S.R."/>
            <person name="Slesarev A.I."/>
            <person name="Kadnikov V.V."/>
            <person name="Krogh A."/>
            <person name="Bonch-Osmolovskaya E.A."/>
            <person name="Peng X."/>
            <person name="Kublanov I.V."/>
        </authorList>
    </citation>
    <scope>NUCLEOTIDE SEQUENCE [LARGE SCALE GENOMIC DNA]</scope>
    <source>
        <strain evidence="5 6">R1</strain>
    </source>
</reference>
<dbReference type="Gene3D" id="3.20.20.20">
    <property type="entry name" value="Dihydropteroate synthase-like"/>
    <property type="match status" value="1"/>
</dbReference>
<name>A0A286RK45_9BACT</name>
<dbReference type="KEGG" id="ttf:THTE_3701"/>
<evidence type="ECO:0000313" key="5">
    <source>
        <dbReference type="EMBL" id="ASV76302.1"/>
    </source>
</evidence>
<dbReference type="OrthoDB" id="8523801at2"/>
<dbReference type="Pfam" id="PF00809">
    <property type="entry name" value="Pterin_bind"/>
    <property type="match status" value="1"/>
</dbReference>
<dbReference type="EMBL" id="CP018477">
    <property type="protein sequence ID" value="ASV76302.1"/>
    <property type="molecule type" value="Genomic_DNA"/>
</dbReference>
<dbReference type="GO" id="GO:0005829">
    <property type="term" value="C:cytosol"/>
    <property type="evidence" value="ECO:0007669"/>
    <property type="project" value="TreeGrafter"/>
</dbReference>
<gene>
    <name evidence="5" type="ORF">THTE_3701</name>
</gene>
<dbReference type="SUPFAM" id="SSF51717">
    <property type="entry name" value="Dihydropteroate synthetase-like"/>
    <property type="match status" value="1"/>
</dbReference>
<accession>A0A286RK45</accession>
<dbReference type="Proteomes" id="UP000215086">
    <property type="component" value="Chromosome"/>
</dbReference>
<evidence type="ECO:0000256" key="1">
    <source>
        <dbReference type="ARBA" id="ARBA00010398"/>
    </source>
</evidence>
<dbReference type="InterPro" id="IPR011005">
    <property type="entry name" value="Dihydropteroate_synth-like_sf"/>
</dbReference>